<gene>
    <name evidence="2" type="ORF">DNJ73_08100</name>
</gene>
<dbReference type="SUPFAM" id="SSF64376">
    <property type="entry name" value="YlxR-like"/>
    <property type="match status" value="1"/>
</dbReference>
<dbReference type="OrthoDB" id="426849at2"/>
<dbReference type="RefSeq" id="WP_158467192.1">
    <property type="nucleotide sequence ID" value="NZ_QJUE01000005.1"/>
</dbReference>
<dbReference type="PANTHER" id="PTHR34215:SF1">
    <property type="entry name" value="YLXR DOMAIN-CONTAINING PROTEIN"/>
    <property type="match status" value="1"/>
</dbReference>
<comment type="caution">
    <text evidence="2">The sequence shown here is derived from an EMBL/GenBank/DDBJ whole genome shotgun (WGS) entry which is preliminary data.</text>
</comment>
<protein>
    <submittedName>
        <fullName evidence="2">DUF448 domain-containing protein</fullName>
    </submittedName>
</protein>
<dbReference type="Gene3D" id="3.30.1230.10">
    <property type="entry name" value="YlxR-like"/>
    <property type="match status" value="1"/>
</dbReference>
<proteinExistence type="predicted"/>
<dbReference type="Pfam" id="PF04296">
    <property type="entry name" value="YlxR"/>
    <property type="match status" value="1"/>
</dbReference>
<dbReference type="AlphaFoldDB" id="A0A318R1M9"/>
<feature type="domain" description="YlxR" evidence="1">
    <location>
        <begin position="8"/>
        <end position="78"/>
    </location>
</feature>
<dbReference type="EMBL" id="QJUE01000005">
    <property type="protein sequence ID" value="PYE01363.1"/>
    <property type="molecule type" value="Genomic_DNA"/>
</dbReference>
<dbReference type="InterPro" id="IPR035931">
    <property type="entry name" value="YlxR-like_sf"/>
</dbReference>
<evidence type="ECO:0000259" key="1">
    <source>
        <dbReference type="Pfam" id="PF04296"/>
    </source>
</evidence>
<organism evidence="2 3">
    <name type="scientific">Prochlorococcus marinus XMU1408</name>
    <dbReference type="NCBI Taxonomy" id="2213228"/>
    <lineage>
        <taxon>Bacteria</taxon>
        <taxon>Bacillati</taxon>
        <taxon>Cyanobacteriota</taxon>
        <taxon>Cyanophyceae</taxon>
        <taxon>Synechococcales</taxon>
        <taxon>Prochlorococcaceae</taxon>
        <taxon>Prochlorococcus</taxon>
    </lineage>
</organism>
<dbReference type="PANTHER" id="PTHR34215">
    <property type="entry name" value="BLL0784 PROTEIN"/>
    <property type="match status" value="1"/>
</dbReference>
<evidence type="ECO:0000313" key="3">
    <source>
        <dbReference type="Proteomes" id="UP000247807"/>
    </source>
</evidence>
<reference evidence="2 3" key="1">
    <citation type="journal article" date="2018" name="Appl. Environ. Microbiol.">
        <title>Genome rearrangement shapes Prochlorococcus ecological adaptation.</title>
        <authorList>
            <person name="Yan W."/>
            <person name="Wei S."/>
            <person name="Wang Q."/>
            <person name="Xiao X."/>
            <person name="Zeng Q."/>
            <person name="Jiao N."/>
            <person name="Zhang R."/>
        </authorList>
    </citation>
    <scope>NUCLEOTIDE SEQUENCE [LARGE SCALE GENOMIC DNA]</scope>
    <source>
        <strain evidence="2 3">XMU1408</strain>
    </source>
</reference>
<dbReference type="Proteomes" id="UP000247807">
    <property type="component" value="Unassembled WGS sequence"/>
</dbReference>
<accession>A0A318R1M9</accession>
<evidence type="ECO:0000313" key="2">
    <source>
        <dbReference type="EMBL" id="PYE01363.1"/>
    </source>
</evidence>
<dbReference type="InterPro" id="IPR037465">
    <property type="entry name" value="YlxR"/>
</dbReference>
<sequence>MSQNPILRRCVACKKVLDRKCLLKVTRDFQNGVVLCGGMGRSAYLCPTESCFEVALKRKRLQKALRCEIHSSFFNMLQKQLNTCIDSDTEA</sequence>
<dbReference type="InterPro" id="IPR007393">
    <property type="entry name" value="YlxR_dom"/>
</dbReference>
<name>A0A318R1M9_PROMR</name>